<feature type="compositionally biased region" description="Basic residues" evidence="1">
    <location>
        <begin position="114"/>
        <end position="126"/>
    </location>
</feature>
<protein>
    <submittedName>
        <fullName evidence="2">Uncharacterized protein</fullName>
    </submittedName>
</protein>
<sequence>MQIREQGRSIKLLRVEHNNATRRNRQIVVGTFRVGGDVPAELLEQLSGSERRELAQWLSAWRDNQAMARSRAVLADASVHLDELVAALAVAAGHLSPGEAALLWHKVQAIARGLRRGGHPRPKRAAPRPTPLPGQLDLIDKLDTDR</sequence>
<evidence type="ECO:0000256" key="1">
    <source>
        <dbReference type="SAM" id="MobiDB-lite"/>
    </source>
</evidence>
<proteinExistence type="predicted"/>
<feature type="region of interest" description="Disordered" evidence="1">
    <location>
        <begin position="114"/>
        <end position="146"/>
    </location>
</feature>
<comment type="caution">
    <text evidence="2">The sequence shown here is derived from an EMBL/GenBank/DDBJ whole genome shotgun (WGS) entry which is preliminary data.</text>
</comment>
<dbReference type="Proteomes" id="UP000808215">
    <property type="component" value="Unassembled WGS sequence"/>
</dbReference>
<accession>A0ABS1AZ49</accession>
<keyword evidence="3" id="KW-1185">Reference proteome</keyword>
<organism evidence="2 3">
    <name type="scientific">Burkholderia vietnamiensis</name>
    <dbReference type="NCBI Taxonomy" id="60552"/>
    <lineage>
        <taxon>Bacteria</taxon>
        <taxon>Pseudomonadati</taxon>
        <taxon>Pseudomonadota</taxon>
        <taxon>Betaproteobacteria</taxon>
        <taxon>Burkholderiales</taxon>
        <taxon>Burkholderiaceae</taxon>
        <taxon>Burkholderia</taxon>
        <taxon>Burkholderia cepacia complex</taxon>
    </lineage>
</organism>
<evidence type="ECO:0000313" key="2">
    <source>
        <dbReference type="EMBL" id="MBJ9688811.1"/>
    </source>
</evidence>
<dbReference type="EMBL" id="JADVKH010000037">
    <property type="protein sequence ID" value="MBJ9688811.1"/>
    <property type="molecule type" value="Genomic_DNA"/>
</dbReference>
<evidence type="ECO:0000313" key="3">
    <source>
        <dbReference type="Proteomes" id="UP000808215"/>
    </source>
</evidence>
<name>A0ABS1AZ49_BURVI</name>
<dbReference type="RefSeq" id="WP_200091618.1">
    <property type="nucleotide sequence ID" value="NZ_JADVKH010000037.1"/>
</dbReference>
<reference evidence="2 3" key="1">
    <citation type="submission" date="2020-11" db="EMBL/GenBank/DDBJ databases">
        <title>Enhanced detection system for hospital associated transmission using whole genome sequencing surveillance.</title>
        <authorList>
            <person name="Harrison L.H."/>
            <person name="Van Tyne D."/>
            <person name="Marsh J.W."/>
            <person name="Griffith M.P."/>
            <person name="Snyder D.J."/>
            <person name="Cooper V.S."/>
            <person name="Mustapha M."/>
        </authorList>
    </citation>
    <scope>NUCLEOTIDE SEQUENCE [LARGE SCALE GENOMIC DNA]</scope>
    <source>
        <strain evidence="2 3">BC00020</strain>
    </source>
</reference>
<gene>
    <name evidence="2" type="ORF">I5589_17185</name>
</gene>